<organism evidence="1 2">
    <name type="scientific">Tropicimonas omnivorans</name>
    <dbReference type="NCBI Taxonomy" id="3075590"/>
    <lineage>
        <taxon>Bacteria</taxon>
        <taxon>Pseudomonadati</taxon>
        <taxon>Pseudomonadota</taxon>
        <taxon>Alphaproteobacteria</taxon>
        <taxon>Rhodobacterales</taxon>
        <taxon>Roseobacteraceae</taxon>
        <taxon>Tropicimonas</taxon>
    </lineage>
</organism>
<accession>A0ABU3DK63</accession>
<dbReference type="SUPFAM" id="SSF52540">
    <property type="entry name" value="P-loop containing nucleoside triphosphate hydrolases"/>
    <property type="match status" value="1"/>
</dbReference>
<proteinExistence type="predicted"/>
<protein>
    <submittedName>
        <fullName evidence="1">Gamma-glutamyl kinase</fullName>
    </submittedName>
</protein>
<dbReference type="RefSeq" id="WP_311693223.1">
    <property type="nucleotide sequence ID" value="NZ_JAVRHL010000003.1"/>
</dbReference>
<evidence type="ECO:0000313" key="2">
    <source>
        <dbReference type="Proteomes" id="UP001265259"/>
    </source>
</evidence>
<dbReference type="EMBL" id="JAVRHL010000003">
    <property type="protein sequence ID" value="MDT0684109.1"/>
    <property type="molecule type" value="Genomic_DNA"/>
</dbReference>
<dbReference type="InterPro" id="IPR027417">
    <property type="entry name" value="P-loop_NTPase"/>
</dbReference>
<gene>
    <name evidence="1" type="ORF">RM543_15595</name>
</gene>
<keyword evidence="1" id="KW-0808">Transferase</keyword>
<dbReference type="Proteomes" id="UP001265259">
    <property type="component" value="Unassembled WGS sequence"/>
</dbReference>
<comment type="caution">
    <text evidence="1">The sequence shown here is derived from an EMBL/GenBank/DDBJ whole genome shotgun (WGS) entry which is preliminary data.</text>
</comment>
<reference evidence="1 2" key="1">
    <citation type="submission" date="2023-09" db="EMBL/GenBank/DDBJ databases">
        <authorList>
            <person name="Rey-Velasco X."/>
        </authorList>
    </citation>
    <scope>NUCLEOTIDE SEQUENCE [LARGE SCALE GENOMIC DNA]</scope>
    <source>
        <strain evidence="1 2">F158</strain>
    </source>
</reference>
<dbReference type="Gene3D" id="3.40.50.300">
    <property type="entry name" value="P-loop containing nucleotide triphosphate hydrolases"/>
    <property type="match status" value="1"/>
</dbReference>
<keyword evidence="1" id="KW-0418">Kinase</keyword>
<dbReference type="GO" id="GO:0016301">
    <property type="term" value="F:kinase activity"/>
    <property type="evidence" value="ECO:0007669"/>
    <property type="project" value="UniProtKB-KW"/>
</dbReference>
<sequence length="200" mass="22710">MVIFWDAGLVLLAVPKTGTQALEEAFSQRADIVFRHPPLTKHMPLGWFRRKILPLFAPEDQARLKSVAVIREPVDWLGSWYRYRTRGDILGTPNSTAGMDFATFAEGYLSDAQPSYATVGSQGRFLQDNRGRIAVDHLFAYERMDELLDFLEDRVGLAGVTPPIRNASPERPLDLPDQLRKRLRESLAFDIELHAATMRK</sequence>
<evidence type="ECO:0000313" key="1">
    <source>
        <dbReference type="EMBL" id="MDT0684109.1"/>
    </source>
</evidence>
<keyword evidence="2" id="KW-1185">Reference proteome</keyword>
<name>A0ABU3DK63_9RHOB</name>